<name>A0A7S0MJ25_9CRYP</name>
<dbReference type="SUPFAM" id="SSF103196">
    <property type="entry name" value="Roadblock/LC7 domain"/>
    <property type="match status" value="1"/>
</dbReference>
<dbReference type="EMBL" id="HBEZ01034157">
    <property type="protein sequence ID" value="CAD8641191.1"/>
    <property type="molecule type" value="Transcribed_RNA"/>
</dbReference>
<organism evidence="2">
    <name type="scientific">Cryptomonas curvata</name>
    <dbReference type="NCBI Taxonomy" id="233186"/>
    <lineage>
        <taxon>Eukaryota</taxon>
        <taxon>Cryptophyceae</taxon>
        <taxon>Cryptomonadales</taxon>
        <taxon>Cryptomonadaceae</taxon>
        <taxon>Cryptomonas</taxon>
    </lineage>
</organism>
<sequence length="128" mass="13480">MQNLDSGLSSVVERVPGLRVVVVSGGDGIPLLKYPHEPLPSDGSTSLGTLESAFAIAADQVSKLEMGRSKTITTMYQNQVVVHMNMSPLIVTMVSDSDVNIAVLLALAPKLALALEPIRSAVAKMPNP</sequence>
<accession>A0A7S0MJ25</accession>
<dbReference type="Pfam" id="PF08923">
    <property type="entry name" value="MAPKK1_Int"/>
    <property type="match status" value="1"/>
</dbReference>
<protein>
    <recommendedName>
        <fullName evidence="3">Roadblock/LAMTOR2 domain-containing protein</fullName>
    </recommendedName>
</protein>
<comment type="similarity">
    <text evidence="1">Belongs to the LAMTOR3 family.</text>
</comment>
<dbReference type="PANTHER" id="PTHR13378:SF1">
    <property type="entry name" value="RAGULATOR COMPLEX PROTEIN LAMTOR3"/>
    <property type="match status" value="1"/>
</dbReference>
<dbReference type="AlphaFoldDB" id="A0A7S0MJ25"/>
<evidence type="ECO:0000256" key="1">
    <source>
        <dbReference type="ARBA" id="ARBA00005356"/>
    </source>
</evidence>
<dbReference type="SMART" id="SM01278">
    <property type="entry name" value="MAPKK1_Int"/>
    <property type="match status" value="1"/>
</dbReference>
<proteinExistence type="inferred from homology"/>
<dbReference type="Gene3D" id="3.30.450.30">
    <property type="entry name" value="Dynein light chain 2a, cytoplasmic"/>
    <property type="match status" value="1"/>
</dbReference>
<dbReference type="InterPro" id="IPR015019">
    <property type="entry name" value="LAMTOR3"/>
</dbReference>
<evidence type="ECO:0008006" key="3">
    <source>
        <dbReference type="Google" id="ProtNLM"/>
    </source>
</evidence>
<dbReference type="GO" id="GO:0032008">
    <property type="term" value="P:positive regulation of TOR signaling"/>
    <property type="evidence" value="ECO:0007669"/>
    <property type="project" value="TreeGrafter"/>
</dbReference>
<dbReference type="GO" id="GO:0071230">
    <property type="term" value="P:cellular response to amino acid stimulus"/>
    <property type="evidence" value="ECO:0007669"/>
    <property type="project" value="TreeGrafter"/>
</dbReference>
<dbReference type="GO" id="GO:0071986">
    <property type="term" value="C:Ragulator complex"/>
    <property type="evidence" value="ECO:0007669"/>
    <property type="project" value="TreeGrafter"/>
</dbReference>
<reference evidence="2" key="1">
    <citation type="submission" date="2021-01" db="EMBL/GenBank/DDBJ databases">
        <authorList>
            <person name="Corre E."/>
            <person name="Pelletier E."/>
            <person name="Niang G."/>
            <person name="Scheremetjew M."/>
            <person name="Finn R."/>
            <person name="Kale V."/>
            <person name="Holt S."/>
            <person name="Cochrane G."/>
            <person name="Meng A."/>
            <person name="Brown T."/>
            <person name="Cohen L."/>
        </authorList>
    </citation>
    <scope>NUCLEOTIDE SEQUENCE</scope>
    <source>
        <strain evidence="2">CCAP979/52</strain>
    </source>
</reference>
<gene>
    <name evidence="2" type="ORF">CCUR1050_LOCUS18875</name>
</gene>
<dbReference type="PANTHER" id="PTHR13378">
    <property type="entry name" value="REGULATOR COMPLEX PROTEIN LAMTOR3"/>
    <property type="match status" value="1"/>
</dbReference>
<evidence type="ECO:0000313" key="2">
    <source>
        <dbReference type="EMBL" id="CAD8641191.1"/>
    </source>
</evidence>